<evidence type="ECO:0000256" key="4">
    <source>
        <dbReference type="ARBA" id="ARBA00023295"/>
    </source>
</evidence>
<reference evidence="9" key="1">
    <citation type="submission" date="2014-06" db="EMBL/GenBank/DDBJ databases">
        <authorList>
            <person name="Winans N.J."/>
            <person name="Newell P.D."/>
            <person name="Douglas A.E."/>
        </authorList>
    </citation>
    <scope>NUCLEOTIDE SEQUENCE [LARGE SCALE GENOMIC DNA]</scope>
    <source>
        <strain evidence="9">DmL_052</strain>
    </source>
</reference>
<dbReference type="GO" id="GO:0005829">
    <property type="term" value="C:cytosol"/>
    <property type="evidence" value="ECO:0007669"/>
    <property type="project" value="TreeGrafter"/>
</dbReference>
<dbReference type="InterPro" id="IPR017853">
    <property type="entry name" value="GH"/>
</dbReference>
<dbReference type="GO" id="GO:0016052">
    <property type="term" value="P:carbohydrate catabolic process"/>
    <property type="evidence" value="ECO:0007669"/>
    <property type="project" value="TreeGrafter"/>
</dbReference>
<dbReference type="PRINTS" id="PR00131">
    <property type="entry name" value="GLHYDRLASE1"/>
</dbReference>
<name>A0A251ZXE3_9PROT</name>
<evidence type="ECO:0000313" key="8">
    <source>
        <dbReference type="EMBL" id="OUI79335.1"/>
    </source>
</evidence>
<sequence>MWKRSKVLYHDLWDAIIIERKQSMKKTLLLACLTLSANFAVAAEPSKDFMWGAASASYQVEGNVNQDNRGKSIWDYYLTDKQLAGLGVTGEVAINFYDRDQYLKDIKLLKSLGINSYRFSIAWPRIIPDGLGPVNMQAVAHYRRFITDLKLAGIKPVVTLYHWDMPLALAQKGGWENRDSIDWFNQYAQVIFENFGDIVQDYVLINEPSVEVAQNIKAKRYLAGDTSDSSLPIIATPATLETSLKSYNHILLAAAKAKESFREGHYKGRLGVALPLSPILTAGDATDQDKADAKIADGVLNRWFLDAIYKGTYPEDVLALAKKMNLKIDVQPTDAKTIHDAGFEFLGINYYAPFYVRHGKGKGYNPETYIPKGQKAAFNGAVRPDQLTALLDRIRTEYGNPTVIITENGAGFPGEDKLVKGMVVDTQRCEYIKDHIKAMNEAMKHGSKVDGYMVWSSHDNLEWLEGYKSRFGMIYVDWNTQKRTPKQSAYVYGHIIKGDKIDTLSCK</sequence>
<protein>
    <recommendedName>
        <fullName evidence="2">beta-glucosidase</fullName>
        <ecNumber evidence="2">3.2.1.21</ecNumber>
    </recommendedName>
</protein>
<keyword evidence="9" id="KW-1185">Reference proteome</keyword>
<dbReference type="InterPro" id="IPR001360">
    <property type="entry name" value="Glyco_hydro_1"/>
</dbReference>
<feature type="active site" description="Nucleophile" evidence="5">
    <location>
        <position position="407"/>
    </location>
</feature>
<evidence type="ECO:0000256" key="2">
    <source>
        <dbReference type="ARBA" id="ARBA00012744"/>
    </source>
</evidence>
<feature type="chain" id="PRO_5011471308" description="beta-glucosidase" evidence="7">
    <location>
        <begin position="43"/>
        <end position="507"/>
    </location>
</feature>
<dbReference type="EMBL" id="JOPB01000001">
    <property type="protein sequence ID" value="OUI79335.1"/>
    <property type="molecule type" value="Genomic_DNA"/>
</dbReference>
<keyword evidence="4" id="KW-0326">Glycosidase</keyword>
<evidence type="ECO:0000256" key="1">
    <source>
        <dbReference type="ARBA" id="ARBA00010838"/>
    </source>
</evidence>
<dbReference type="EC" id="3.2.1.21" evidence="2"/>
<feature type="signal peptide" evidence="7">
    <location>
        <begin position="1"/>
        <end position="42"/>
    </location>
</feature>
<keyword evidence="7" id="KW-0732">Signal</keyword>
<dbReference type="PANTHER" id="PTHR10353:SF36">
    <property type="entry name" value="LP05116P"/>
    <property type="match status" value="1"/>
</dbReference>
<dbReference type="PANTHER" id="PTHR10353">
    <property type="entry name" value="GLYCOSYL HYDROLASE"/>
    <property type="match status" value="1"/>
</dbReference>
<evidence type="ECO:0000256" key="7">
    <source>
        <dbReference type="SAM" id="SignalP"/>
    </source>
</evidence>
<comment type="caution">
    <text evidence="8">The sequence shown here is derived from an EMBL/GenBank/DDBJ whole genome shotgun (WGS) entry which is preliminary data.</text>
</comment>
<keyword evidence="3" id="KW-0378">Hydrolase</keyword>
<proteinExistence type="inferred from homology"/>
<comment type="similarity">
    <text evidence="1 6">Belongs to the glycosyl hydrolase 1 family.</text>
</comment>
<dbReference type="GO" id="GO:0008422">
    <property type="term" value="F:beta-glucosidase activity"/>
    <property type="evidence" value="ECO:0007669"/>
    <property type="project" value="UniProtKB-EC"/>
</dbReference>
<dbReference type="Proteomes" id="UP000194946">
    <property type="component" value="Unassembled WGS sequence"/>
</dbReference>
<dbReference type="FunFam" id="3.20.20.80:FF:000004">
    <property type="entry name" value="Beta-glucosidase 6-phospho-beta-glucosidase"/>
    <property type="match status" value="1"/>
</dbReference>
<organism evidence="8 9">
    <name type="scientific">Commensalibacter intestini</name>
    <dbReference type="NCBI Taxonomy" id="479936"/>
    <lineage>
        <taxon>Bacteria</taxon>
        <taxon>Pseudomonadati</taxon>
        <taxon>Pseudomonadota</taxon>
        <taxon>Alphaproteobacteria</taxon>
        <taxon>Acetobacterales</taxon>
        <taxon>Acetobacteraceae</taxon>
    </lineage>
</organism>
<dbReference type="PROSITE" id="PS00572">
    <property type="entry name" value="GLYCOSYL_HYDROL_F1_1"/>
    <property type="match status" value="1"/>
</dbReference>
<dbReference type="Gene3D" id="3.20.20.80">
    <property type="entry name" value="Glycosidases"/>
    <property type="match status" value="1"/>
</dbReference>
<evidence type="ECO:0000313" key="9">
    <source>
        <dbReference type="Proteomes" id="UP000194946"/>
    </source>
</evidence>
<dbReference type="SUPFAM" id="SSF51445">
    <property type="entry name" value="(Trans)glycosidases"/>
    <property type="match status" value="1"/>
</dbReference>
<evidence type="ECO:0000256" key="5">
    <source>
        <dbReference type="PROSITE-ProRule" id="PRU10055"/>
    </source>
</evidence>
<dbReference type="Pfam" id="PF00232">
    <property type="entry name" value="Glyco_hydro_1"/>
    <property type="match status" value="1"/>
</dbReference>
<evidence type="ECO:0000256" key="6">
    <source>
        <dbReference type="RuleBase" id="RU003690"/>
    </source>
</evidence>
<accession>A0A251ZXE3</accession>
<evidence type="ECO:0000256" key="3">
    <source>
        <dbReference type="ARBA" id="ARBA00022801"/>
    </source>
</evidence>
<gene>
    <name evidence="8" type="ORF">HK18_01875</name>
</gene>
<dbReference type="AlphaFoldDB" id="A0A251ZXE3"/>
<dbReference type="InterPro" id="IPR018120">
    <property type="entry name" value="Glyco_hydro_1_AS"/>
</dbReference>